<dbReference type="EMBL" id="FMZO01000004">
    <property type="protein sequence ID" value="SDC79243.1"/>
    <property type="molecule type" value="Genomic_DNA"/>
</dbReference>
<dbReference type="SUPFAM" id="SSF49464">
    <property type="entry name" value="Carboxypeptidase regulatory domain-like"/>
    <property type="match status" value="1"/>
</dbReference>
<gene>
    <name evidence="2" type="ORF">SAMN04487894_10430</name>
</gene>
<evidence type="ECO:0000256" key="1">
    <source>
        <dbReference type="SAM" id="SignalP"/>
    </source>
</evidence>
<evidence type="ECO:0000313" key="2">
    <source>
        <dbReference type="EMBL" id="SDC79243.1"/>
    </source>
</evidence>
<accession>A0A1G6PGF8</accession>
<dbReference type="Proteomes" id="UP000198757">
    <property type="component" value="Unassembled WGS sequence"/>
</dbReference>
<keyword evidence="3" id="KW-1185">Reference proteome</keyword>
<organism evidence="2 3">
    <name type="scientific">Niabella drilacis (strain DSM 25811 / CCM 8410 / CCUG 62505 / LMG 26954 / E90)</name>
    <dbReference type="NCBI Taxonomy" id="1285928"/>
    <lineage>
        <taxon>Bacteria</taxon>
        <taxon>Pseudomonadati</taxon>
        <taxon>Bacteroidota</taxon>
        <taxon>Chitinophagia</taxon>
        <taxon>Chitinophagales</taxon>
        <taxon>Chitinophagaceae</taxon>
        <taxon>Niabella</taxon>
    </lineage>
</organism>
<protein>
    <recommendedName>
        <fullName evidence="4">CarboxypepD_reg-like domain-containing protein</fullName>
    </recommendedName>
</protein>
<dbReference type="AlphaFoldDB" id="A0A1G6PGF8"/>
<dbReference type="OrthoDB" id="668629at2"/>
<dbReference type="STRING" id="1285928.SAMN04487894_10430"/>
<sequence>MKFQITVLTMVLFCLQPFASMAQHLFKGRVLDNYSELPVENATVTINGVTAQAGKDGYFEVTAPGKTPNTIRISHISFRDTILLSGVPEVFQLVKLTRSIRTMGEVIVLSGHTGEELIRKANAAICANYSKRQILAEGYHIARESFNNDRFVYEDTALVKALIPSYCRPGQVMLNLVQNKAGITVRDSSFARTLAMSGGYYFVKGADYVYRQVFSGEHMDQYRFVRKPDSIAANQQLYVVAFQTRAKSDLFMEGTVYIDKTTLAYAAFYVNLVRQPRRTREYAIEKEYASIIVHYKKAANRKYYLQSFFSENTRTQQGLSRFPGIVQAARLKQAYTTLRIKKKGPFDVHALLGETLTFSEISKPAEVIPWKDVERAASGEIVLEN</sequence>
<feature type="chain" id="PRO_5011654770" description="CarboxypepD_reg-like domain-containing protein" evidence="1">
    <location>
        <begin position="23"/>
        <end position="385"/>
    </location>
</feature>
<name>A0A1G6PGF8_NIADE</name>
<proteinExistence type="predicted"/>
<reference evidence="3" key="1">
    <citation type="submission" date="2016-10" db="EMBL/GenBank/DDBJ databases">
        <authorList>
            <person name="Varghese N."/>
            <person name="Submissions S."/>
        </authorList>
    </citation>
    <scope>NUCLEOTIDE SEQUENCE [LARGE SCALE GENOMIC DNA]</scope>
    <source>
        <strain evidence="3">DSM 25811 / CCM 8410 / LMG 26954 / E90</strain>
    </source>
</reference>
<feature type="signal peptide" evidence="1">
    <location>
        <begin position="1"/>
        <end position="22"/>
    </location>
</feature>
<dbReference type="InterPro" id="IPR008969">
    <property type="entry name" value="CarboxyPept-like_regulatory"/>
</dbReference>
<evidence type="ECO:0008006" key="4">
    <source>
        <dbReference type="Google" id="ProtNLM"/>
    </source>
</evidence>
<keyword evidence="1" id="KW-0732">Signal</keyword>
<evidence type="ECO:0000313" key="3">
    <source>
        <dbReference type="Proteomes" id="UP000198757"/>
    </source>
</evidence>
<dbReference type="RefSeq" id="WP_090389664.1">
    <property type="nucleotide sequence ID" value="NZ_FMZO01000004.1"/>
</dbReference>